<dbReference type="EC" id="1.7.99.4" evidence="2"/>
<evidence type="ECO:0000313" key="3">
    <source>
        <dbReference type="Proteomes" id="UP000000442"/>
    </source>
</evidence>
<dbReference type="Proteomes" id="UP000000442">
    <property type="component" value="Chromosome"/>
</dbReference>
<gene>
    <name evidence="2" type="primary">narJ</name>
    <name evidence="2" type="ordered locus">HRM2_00640</name>
</gene>
<dbReference type="AlphaFoldDB" id="C0QE70"/>
<organism evidence="2 3">
    <name type="scientific">Desulforapulum autotrophicum (strain ATCC 43914 / DSM 3382 / VKM B-1955 / HRM2)</name>
    <name type="common">Desulfobacterium autotrophicum</name>
    <dbReference type="NCBI Taxonomy" id="177437"/>
    <lineage>
        <taxon>Bacteria</taxon>
        <taxon>Pseudomonadati</taxon>
        <taxon>Thermodesulfobacteriota</taxon>
        <taxon>Desulfobacteria</taxon>
        <taxon>Desulfobacterales</taxon>
        <taxon>Desulfobacteraceae</taxon>
        <taxon>Desulforapulum</taxon>
    </lineage>
</organism>
<reference evidence="2 3" key="1">
    <citation type="journal article" date="2009" name="Environ. Microbiol.">
        <title>Genome sequence of Desulfobacterium autotrophicum HRM2, a marine sulfate reducer oxidizing organic carbon completely to carbon dioxide.</title>
        <authorList>
            <person name="Strittmatter A.W."/>
            <person name="Liesegang H."/>
            <person name="Rabus R."/>
            <person name="Decker I."/>
            <person name="Amann J."/>
            <person name="Andres S."/>
            <person name="Henne A."/>
            <person name="Fricke W.F."/>
            <person name="Martinez-Arias R."/>
            <person name="Bartels D."/>
            <person name="Goesmann A."/>
            <person name="Krause L."/>
            <person name="Puehler A."/>
            <person name="Klenk H.P."/>
            <person name="Richter M."/>
            <person name="Schuler M."/>
            <person name="Gloeckner F.O."/>
            <person name="Meyerdierks A."/>
            <person name="Gottschalk G."/>
            <person name="Amann R."/>
        </authorList>
    </citation>
    <scope>NUCLEOTIDE SEQUENCE [LARGE SCALE GENOMIC DNA]</scope>
    <source>
        <strain evidence="3">ATCC 43914 / DSM 3382 / HRM2</strain>
    </source>
</reference>
<dbReference type="Gene3D" id="1.10.3480.10">
    <property type="entry name" value="TorD-like"/>
    <property type="match status" value="1"/>
</dbReference>
<keyword evidence="3" id="KW-1185">Reference proteome</keyword>
<dbReference type="GO" id="GO:0051082">
    <property type="term" value="F:unfolded protein binding"/>
    <property type="evidence" value="ECO:0007669"/>
    <property type="project" value="InterPro"/>
</dbReference>
<dbReference type="NCBIfam" id="TIGR00684">
    <property type="entry name" value="narJ"/>
    <property type="match status" value="1"/>
</dbReference>
<accession>C0QE70</accession>
<name>C0QE70_DESAH</name>
<dbReference type="eggNOG" id="COG2180">
    <property type="taxonomic scope" value="Bacteria"/>
</dbReference>
<dbReference type="GO" id="GO:0016530">
    <property type="term" value="F:metallochaperone activity"/>
    <property type="evidence" value="ECO:0007669"/>
    <property type="project" value="TreeGrafter"/>
</dbReference>
<sequence length="188" mass="21921">MIKQHTKTLFKLLSFLLYYPGEDYFMQIREVETILADLPADKLKKSIDEFITRIKTKSLIQIQETYTAAFDMNPATTMNLTYHIWGDNEKRAGLLARVQQVYQDAGYERITGELPDYLPLMLEFLSVCQEEKNEALILECLQGFDQYITRLRPVAPMYADLLQPLAEMTVNWFHSKENFQQQETTGCS</sequence>
<keyword evidence="1" id="KW-0534">Nitrate assimilation</keyword>
<dbReference type="GO" id="GO:0042128">
    <property type="term" value="P:nitrate assimilation"/>
    <property type="evidence" value="ECO:0007669"/>
    <property type="project" value="UniProtKB-KW"/>
</dbReference>
<dbReference type="PANTHER" id="PTHR43680:SF2">
    <property type="entry name" value="NITRATE REDUCTASE MOLYBDENUM COFACTOR ASSEMBLY CHAPERONE NARJ"/>
    <property type="match status" value="1"/>
</dbReference>
<keyword evidence="2" id="KW-0560">Oxidoreductase</keyword>
<protein>
    <submittedName>
        <fullName evidence="2">NarJ</fullName>
        <ecNumber evidence="2">1.7.99.4</ecNumber>
    </submittedName>
</protein>
<dbReference type="SUPFAM" id="SSF89155">
    <property type="entry name" value="TorD-like"/>
    <property type="match status" value="1"/>
</dbReference>
<dbReference type="STRING" id="177437.HRM2_00640"/>
<dbReference type="PANTHER" id="PTHR43680">
    <property type="entry name" value="NITRATE REDUCTASE MOLYBDENUM COFACTOR ASSEMBLY CHAPERONE"/>
    <property type="match status" value="1"/>
</dbReference>
<dbReference type="InterPro" id="IPR003765">
    <property type="entry name" value="NO3_reductase_chaperone_NarJ"/>
</dbReference>
<evidence type="ECO:0000256" key="1">
    <source>
        <dbReference type="ARBA" id="ARBA00023063"/>
    </source>
</evidence>
<dbReference type="OrthoDB" id="8478585at2"/>
<dbReference type="HOGENOM" id="CLU_084469_1_1_7"/>
<dbReference type="GO" id="GO:0051131">
    <property type="term" value="P:chaperone-mediated protein complex assembly"/>
    <property type="evidence" value="ECO:0007669"/>
    <property type="project" value="InterPro"/>
</dbReference>
<dbReference type="KEGG" id="dat:HRM2_00640"/>
<dbReference type="InterPro" id="IPR036411">
    <property type="entry name" value="TorD-like_sf"/>
</dbReference>
<evidence type="ECO:0000313" key="2">
    <source>
        <dbReference type="EMBL" id="ACN13187.1"/>
    </source>
</evidence>
<proteinExistence type="predicted"/>
<dbReference type="InterPro" id="IPR020945">
    <property type="entry name" value="DMSO/NO3_reduct_chaperone"/>
</dbReference>
<dbReference type="GO" id="GO:0016491">
    <property type="term" value="F:oxidoreductase activity"/>
    <property type="evidence" value="ECO:0007669"/>
    <property type="project" value="UniProtKB-KW"/>
</dbReference>
<dbReference type="RefSeq" id="WP_012662438.1">
    <property type="nucleotide sequence ID" value="NC_012108.1"/>
</dbReference>
<dbReference type="Pfam" id="PF02613">
    <property type="entry name" value="Nitrate_red_del"/>
    <property type="match status" value="1"/>
</dbReference>
<dbReference type="EMBL" id="CP001087">
    <property type="protein sequence ID" value="ACN13187.1"/>
    <property type="molecule type" value="Genomic_DNA"/>
</dbReference>